<reference evidence="2 3" key="1">
    <citation type="submission" date="2016-10" db="EMBL/GenBank/DDBJ databases">
        <authorList>
            <person name="de Groot N.N."/>
        </authorList>
    </citation>
    <scope>NUCLEOTIDE SEQUENCE [LARGE SCALE GENOMIC DNA]</scope>
    <source>
        <strain evidence="2 3">DSM 25294</strain>
    </source>
</reference>
<dbReference type="Gene3D" id="3.20.20.150">
    <property type="entry name" value="Divalent-metal-dependent TIM barrel enzymes"/>
    <property type="match status" value="1"/>
</dbReference>
<dbReference type="InterPro" id="IPR036237">
    <property type="entry name" value="Xyl_isomerase-like_sf"/>
</dbReference>
<dbReference type="InterPro" id="IPR013022">
    <property type="entry name" value="Xyl_isomerase-like_TIM-brl"/>
</dbReference>
<evidence type="ECO:0000313" key="3">
    <source>
        <dbReference type="Proteomes" id="UP000199382"/>
    </source>
</evidence>
<dbReference type="Proteomes" id="UP000199382">
    <property type="component" value="Unassembled WGS sequence"/>
</dbReference>
<proteinExistence type="predicted"/>
<feature type="domain" description="Xylose isomerase-like TIM barrel" evidence="1">
    <location>
        <begin position="43"/>
        <end position="289"/>
    </location>
</feature>
<dbReference type="SUPFAM" id="SSF51658">
    <property type="entry name" value="Xylose isomerase-like"/>
    <property type="match status" value="1"/>
</dbReference>
<keyword evidence="3" id="KW-1185">Reference proteome</keyword>
<name>A0A1G8R0G0_9RHOB</name>
<dbReference type="PANTHER" id="PTHR12110:SF41">
    <property type="entry name" value="INOSOSE DEHYDRATASE"/>
    <property type="match status" value="1"/>
</dbReference>
<dbReference type="OrthoDB" id="3325478at2"/>
<dbReference type="STRING" id="571298.SAMN04488026_101219"/>
<dbReference type="EMBL" id="FNEK01000012">
    <property type="protein sequence ID" value="SDJ10466.1"/>
    <property type="molecule type" value="Genomic_DNA"/>
</dbReference>
<dbReference type="AlphaFoldDB" id="A0A1G8R0G0"/>
<accession>A0A1G8R0G0</accession>
<dbReference type="PANTHER" id="PTHR12110">
    <property type="entry name" value="HYDROXYPYRUVATE ISOMERASE"/>
    <property type="match status" value="1"/>
</dbReference>
<evidence type="ECO:0000313" key="2">
    <source>
        <dbReference type="EMBL" id="SDJ10466.1"/>
    </source>
</evidence>
<keyword evidence="2" id="KW-0413">Isomerase</keyword>
<dbReference type="InterPro" id="IPR050312">
    <property type="entry name" value="IolE/XylAMocC-like"/>
</dbReference>
<sequence length="310" mass="34772">MSKYKWTREDWPIACAMIPFAPTLPDGSLVQDAPAEVWADALAQVAEEGFTELDPTDSWMRVADLEKSRLDEFKAVVKEAGLTIPAMSTSRKCVIDPETGDQMLAYCHRFLDTAADLGAKEVAFGFFGPFTEAQTKELWFWLAEGYKNPDDPDTWKLGVDRIRELADHAKEVGISIAMEMYEDTYIGTPESAVRFVTDVDRDNVGICADIGNLVRLHRPMPKWDVMLAEVAPFMKYWHIKNYIRDEDPATGTYMSAPVPIEFGIINYREAIRMALAEGFASPILLESYGGDGLSVCGKNLQTLRRILPRA</sequence>
<organism evidence="2 3">
    <name type="scientific">Aliiruegeria lutimaris</name>
    <dbReference type="NCBI Taxonomy" id="571298"/>
    <lineage>
        <taxon>Bacteria</taxon>
        <taxon>Pseudomonadati</taxon>
        <taxon>Pseudomonadota</taxon>
        <taxon>Alphaproteobacteria</taxon>
        <taxon>Rhodobacterales</taxon>
        <taxon>Roseobacteraceae</taxon>
        <taxon>Aliiruegeria</taxon>
    </lineage>
</organism>
<dbReference type="GO" id="GO:0016853">
    <property type="term" value="F:isomerase activity"/>
    <property type="evidence" value="ECO:0007669"/>
    <property type="project" value="UniProtKB-KW"/>
</dbReference>
<protein>
    <submittedName>
        <fullName evidence="2">Sugar phosphate isomerase/epimerase</fullName>
    </submittedName>
</protein>
<dbReference type="RefSeq" id="WP_068307751.1">
    <property type="nucleotide sequence ID" value="NZ_FNEK01000012.1"/>
</dbReference>
<evidence type="ECO:0000259" key="1">
    <source>
        <dbReference type="Pfam" id="PF01261"/>
    </source>
</evidence>
<gene>
    <name evidence="2" type="ORF">SAMN04488026_101219</name>
</gene>
<dbReference type="Pfam" id="PF01261">
    <property type="entry name" value="AP_endonuc_2"/>
    <property type="match status" value="1"/>
</dbReference>